<evidence type="ECO:0000313" key="10">
    <source>
        <dbReference type="Proteomes" id="UP000019376"/>
    </source>
</evidence>
<dbReference type="InterPro" id="IPR050092">
    <property type="entry name" value="RNase_H"/>
</dbReference>
<evidence type="ECO:0000256" key="3">
    <source>
        <dbReference type="ARBA" id="ARBA00012180"/>
    </source>
</evidence>
<dbReference type="InterPro" id="IPR036397">
    <property type="entry name" value="RNaseH_sf"/>
</dbReference>
<evidence type="ECO:0000313" key="9">
    <source>
        <dbReference type="EMBL" id="EPS25934.1"/>
    </source>
</evidence>
<protein>
    <recommendedName>
        <fullName evidence="3">ribonuclease H</fullName>
        <ecNumber evidence="3">3.1.26.4</ecNumber>
    </recommendedName>
</protein>
<dbReference type="InterPro" id="IPR002156">
    <property type="entry name" value="RNaseH_domain"/>
</dbReference>
<dbReference type="InterPro" id="IPR012337">
    <property type="entry name" value="RNaseH-like_sf"/>
</dbReference>
<proteinExistence type="inferred from homology"/>
<dbReference type="GO" id="GO:0004523">
    <property type="term" value="F:RNA-DNA hybrid ribonuclease activity"/>
    <property type="evidence" value="ECO:0007669"/>
    <property type="project" value="UniProtKB-EC"/>
</dbReference>
<dbReference type="PANTHER" id="PTHR10642">
    <property type="entry name" value="RIBONUCLEASE H1"/>
    <property type="match status" value="1"/>
</dbReference>
<evidence type="ECO:0000256" key="5">
    <source>
        <dbReference type="ARBA" id="ARBA00022723"/>
    </source>
</evidence>
<dbReference type="PANTHER" id="PTHR10642:SF26">
    <property type="entry name" value="RIBONUCLEASE H1"/>
    <property type="match status" value="1"/>
</dbReference>
<dbReference type="HOGENOM" id="CLU_030894_4_2_1"/>
<keyword evidence="10" id="KW-1185">Reference proteome</keyword>
<comment type="similarity">
    <text evidence="2">Belongs to the RNase H family.</text>
</comment>
<comment type="catalytic activity">
    <reaction evidence="1">
        <text>Endonucleolytic cleavage to 5'-phosphomonoester.</text>
        <dbReference type="EC" id="3.1.26.4"/>
    </reaction>
</comment>
<sequence>MAKSEIPPNPPGEKKLVNGIPDRKFPFHLYNPAVVKCEEIEVFDGRWVYVACSESPGKCPHCLNHAFHAGCLVVSIGGALSTSSSTDHNPPRSSIGVFFGRENKRNLAVELDGDKHTIQTAELKACLEALTRTFVMHTKWQIDPPTTYEPCYPLHTVVFKSDSEYVVKGVTEWLPKWKENQWKKSSGQPVANVELWRVIDAVLKQLEYDVNVQFWLVSREMNLIASSMAKRVIGEL</sequence>
<keyword evidence="7" id="KW-0378">Hydrolase</keyword>
<dbReference type="AlphaFoldDB" id="S7Z714"/>
<evidence type="ECO:0000256" key="2">
    <source>
        <dbReference type="ARBA" id="ARBA00005300"/>
    </source>
</evidence>
<keyword evidence="5" id="KW-0479">Metal-binding</keyword>
<name>S7Z714_PENO1</name>
<dbReference type="OrthoDB" id="245563at2759"/>
<dbReference type="PROSITE" id="PS50879">
    <property type="entry name" value="RNASE_H_1"/>
    <property type="match status" value="1"/>
</dbReference>
<dbReference type="STRING" id="933388.S7Z714"/>
<dbReference type="Pfam" id="PF00075">
    <property type="entry name" value="RNase_H"/>
    <property type="match status" value="1"/>
</dbReference>
<evidence type="ECO:0000256" key="6">
    <source>
        <dbReference type="ARBA" id="ARBA00022759"/>
    </source>
</evidence>
<dbReference type="SUPFAM" id="SSF53098">
    <property type="entry name" value="Ribonuclease H-like"/>
    <property type="match status" value="1"/>
</dbReference>
<evidence type="ECO:0000259" key="8">
    <source>
        <dbReference type="PROSITE" id="PS50879"/>
    </source>
</evidence>
<evidence type="ECO:0000256" key="7">
    <source>
        <dbReference type="ARBA" id="ARBA00022801"/>
    </source>
</evidence>
<evidence type="ECO:0000256" key="1">
    <source>
        <dbReference type="ARBA" id="ARBA00000077"/>
    </source>
</evidence>
<dbReference type="PhylomeDB" id="S7Z714"/>
<dbReference type="EC" id="3.1.26.4" evidence="3"/>
<reference evidence="9 10" key="1">
    <citation type="journal article" date="2013" name="PLoS ONE">
        <title>Genomic and secretomic analyses reveal unique features of the lignocellulolytic enzyme system of Penicillium decumbens.</title>
        <authorList>
            <person name="Liu G."/>
            <person name="Zhang L."/>
            <person name="Wei X."/>
            <person name="Zou G."/>
            <person name="Qin Y."/>
            <person name="Ma L."/>
            <person name="Li J."/>
            <person name="Zheng H."/>
            <person name="Wang S."/>
            <person name="Wang C."/>
            <person name="Xun L."/>
            <person name="Zhao G.-P."/>
            <person name="Zhou Z."/>
            <person name="Qu Y."/>
        </authorList>
    </citation>
    <scope>NUCLEOTIDE SEQUENCE [LARGE SCALE GENOMIC DNA]</scope>
    <source>
        <strain evidence="10">114-2 / CGMCC 5302</strain>
    </source>
</reference>
<dbReference type="GO" id="GO:0046872">
    <property type="term" value="F:metal ion binding"/>
    <property type="evidence" value="ECO:0007669"/>
    <property type="project" value="UniProtKB-KW"/>
</dbReference>
<keyword evidence="4" id="KW-0540">Nuclease</keyword>
<dbReference type="Proteomes" id="UP000019376">
    <property type="component" value="Unassembled WGS sequence"/>
</dbReference>
<evidence type="ECO:0000256" key="4">
    <source>
        <dbReference type="ARBA" id="ARBA00022722"/>
    </source>
</evidence>
<gene>
    <name evidence="9" type="ORF">PDE_00870</name>
</gene>
<feature type="domain" description="RNase H type-1" evidence="8">
    <location>
        <begin position="68"/>
        <end position="234"/>
    </location>
</feature>
<dbReference type="GO" id="GO:0043137">
    <property type="term" value="P:DNA replication, removal of RNA primer"/>
    <property type="evidence" value="ECO:0007669"/>
    <property type="project" value="TreeGrafter"/>
</dbReference>
<keyword evidence="6" id="KW-0255">Endonuclease</keyword>
<organism evidence="9 10">
    <name type="scientific">Penicillium oxalicum (strain 114-2 / CGMCC 5302)</name>
    <name type="common">Penicillium decumbens</name>
    <dbReference type="NCBI Taxonomy" id="933388"/>
    <lineage>
        <taxon>Eukaryota</taxon>
        <taxon>Fungi</taxon>
        <taxon>Dikarya</taxon>
        <taxon>Ascomycota</taxon>
        <taxon>Pezizomycotina</taxon>
        <taxon>Eurotiomycetes</taxon>
        <taxon>Eurotiomycetidae</taxon>
        <taxon>Eurotiales</taxon>
        <taxon>Aspergillaceae</taxon>
        <taxon>Penicillium</taxon>
    </lineage>
</organism>
<dbReference type="GO" id="GO:0003676">
    <property type="term" value="F:nucleic acid binding"/>
    <property type="evidence" value="ECO:0007669"/>
    <property type="project" value="InterPro"/>
</dbReference>
<dbReference type="Gene3D" id="3.30.420.10">
    <property type="entry name" value="Ribonuclease H-like superfamily/Ribonuclease H"/>
    <property type="match status" value="1"/>
</dbReference>
<accession>S7Z714</accession>
<dbReference type="EMBL" id="KB644408">
    <property type="protein sequence ID" value="EPS25934.1"/>
    <property type="molecule type" value="Genomic_DNA"/>
</dbReference>
<dbReference type="eggNOG" id="KOG3752">
    <property type="taxonomic scope" value="Eukaryota"/>
</dbReference>